<sequence>MTRTCAEADAWATALMVLGPKTGAILARRLRFNALFLLRAGEQQFGARL</sequence>
<dbReference type="InterPro" id="IPR003374">
    <property type="entry name" value="ApbE-like_sf"/>
</dbReference>
<evidence type="ECO:0000313" key="1">
    <source>
        <dbReference type="EMBL" id="NKC05432.1"/>
    </source>
</evidence>
<dbReference type="EMBL" id="JAAVLN010000006">
    <property type="protein sequence ID" value="NKC05432.1"/>
    <property type="molecule type" value="Genomic_DNA"/>
</dbReference>
<reference evidence="1 2" key="1">
    <citation type="submission" date="2020-03" db="EMBL/GenBank/DDBJ databases">
        <title>Whole genome sequencing of clinical and environmental type strains of Ochrobactrum.</title>
        <authorList>
            <person name="Dharne M."/>
        </authorList>
    </citation>
    <scope>NUCLEOTIDE SEQUENCE [LARGE SCALE GENOMIC DNA]</scope>
    <source>
        <strain evidence="1 2">CIP 109452</strain>
    </source>
</reference>
<protein>
    <recommendedName>
        <fullName evidence="3">FAD:protein FMN transferase</fullName>
    </recommendedName>
</protein>
<organism evidence="1 2">
    <name type="scientific">Brucella haematophila</name>
    <dbReference type="NCBI Taxonomy" id="419474"/>
    <lineage>
        <taxon>Bacteria</taxon>
        <taxon>Pseudomonadati</taxon>
        <taxon>Pseudomonadota</taxon>
        <taxon>Alphaproteobacteria</taxon>
        <taxon>Hyphomicrobiales</taxon>
        <taxon>Brucellaceae</taxon>
        <taxon>Brucella/Ochrobactrum group</taxon>
        <taxon>Brucella</taxon>
    </lineage>
</organism>
<name>A0ABX1DVZ5_9HYPH</name>
<keyword evidence="2" id="KW-1185">Reference proteome</keyword>
<dbReference type="Proteomes" id="UP000704467">
    <property type="component" value="Unassembled WGS sequence"/>
</dbReference>
<dbReference type="SUPFAM" id="SSF143631">
    <property type="entry name" value="ApbE-like"/>
    <property type="match status" value="1"/>
</dbReference>
<dbReference type="Gene3D" id="3.10.520.10">
    <property type="entry name" value="ApbE-like domains"/>
    <property type="match status" value="1"/>
</dbReference>
<gene>
    <name evidence="1" type="ORF">HED55_26950</name>
</gene>
<proteinExistence type="predicted"/>
<evidence type="ECO:0000313" key="2">
    <source>
        <dbReference type="Proteomes" id="UP000704467"/>
    </source>
</evidence>
<comment type="caution">
    <text evidence="1">The sequence shown here is derived from an EMBL/GenBank/DDBJ whole genome shotgun (WGS) entry which is preliminary data.</text>
</comment>
<evidence type="ECO:0008006" key="3">
    <source>
        <dbReference type="Google" id="ProtNLM"/>
    </source>
</evidence>
<accession>A0ABX1DVZ5</accession>